<reference evidence="1" key="1">
    <citation type="submission" date="2018-05" db="EMBL/GenBank/DDBJ databases">
        <authorList>
            <person name="Lanie J.A."/>
            <person name="Ng W.-L."/>
            <person name="Kazmierczak K.M."/>
            <person name="Andrzejewski T.M."/>
            <person name="Davidsen T.M."/>
            <person name="Wayne K.J."/>
            <person name="Tettelin H."/>
            <person name="Glass J.I."/>
            <person name="Rusch D."/>
            <person name="Podicherti R."/>
            <person name="Tsui H.-C.T."/>
            <person name="Winkler M.E."/>
        </authorList>
    </citation>
    <scope>NUCLEOTIDE SEQUENCE</scope>
</reference>
<dbReference type="EMBL" id="UINC01120124">
    <property type="protein sequence ID" value="SVC94413.1"/>
    <property type="molecule type" value="Genomic_DNA"/>
</dbReference>
<sequence>MYDIIFCVLPESWVSNLYAAPAIL</sequence>
<proteinExistence type="predicted"/>
<gene>
    <name evidence="1" type="ORF">METZ01_LOCUS347267</name>
</gene>
<name>A0A382R9N1_9ZZZZ</name>
<organism evidence="1">
    <name type="scientific">marine metagenome</name>
    <dbReference type="NCBI Taxonomy" id="408172"/>
    <lineage>
        <taxon>unclassified sequences</taxon>
        <taxon>metagenomes</taxon>
        <taxon>ecological metagenomes</taxon>
    </lineage>
</organism>
<dbReference type="AlphaFoldDB" id="A0A382R9N1"/>
<protein>
    <submittedName>
        <fullName evidence="1">Uncharacterized protein</fullName>
    </submittedName>
</protein>
<feature type="non-terminal residue" evidence="1">
    <location>
        <position position="24"/>
    </location>
</feature>
<evidence type="ECO:0000313" key="1">
    <source>
        <dbReference type="EMBL" id="SVC94413.1"/>
    </source>
</evidence>
<accession>A0A382R9N1</accession>